<dbReference type="PANTHER" id="PTHR35601">
    <property type="entry name" value="TOXIN RELE"/>
    <property type="match status" value="1"/>
</dbReference>
<keyword evidence="2" id="KW-1277">Toxin-antitoxin system</keyword>
<proteinExistence type="inferred from homology"/>
<comment type="caution">
    <text evidence="3">The sequence shown here is derived from an EMBL/GenBank/DDBJ whole genome shotgun (WGS) entry which is preliminary data.</text>
</comment>
<dbReference type="EMBL" id="JANUCP010000003">
    <property type="protein sequence ID" value="MCS3919297.1"/>
    <property type="molecule type" value="Genomic_DNA"/>
</dbReference>
<dbReference type="InterPro" id="IPR035093">
    <property type="entry name" value="RelE/ParE_toxin_dom_sf"/>
</dbReference>
<evidence type="ECO:0000313" key="4">
    <source>
        <dbReference type="Proteomes" id="UP001204798"/>
    </source>
</evidence>
<protein>
    <submittedName>
        <fullName evidence="3">mRNA interferase RelE/StbE</fullName>
    </submittedName>
</protein>
<dbReference type="Proteomes" id="UP001204798">
    <property type="component" value="Unassembled WGS sequence"/>
</dbReference>
<dbReference type="NCBIfam" id="TIGR02385">
    <property type="entry name" value="RelE_StbE"/>
    <property type="match status" value="1"/>
</dbReference>
<dbReference type="Pfam" id="PF05016">
    <property type="entry name" value="ParE_toxin"/>
    <property type="match status" value="1"/>
</dbReference>
<evidence type="ECO:0000313" key="3">
    <source>
        <dbReference type="EMBL" id="MCS3919297.1"/>
    </source>
</evidence>
<dbReference type="InterPro" id="IPR007712">
    <property type="entry name" value="RelE/ParE_toxin"/>
</dbReference>
<dbReference type="SUPFAM" id="SSF143011">
    <property type="entry name" value="RelE-like"/>
    <property type="match status" value="1"/>
</dbReference>
<name>A0ABT2EMX0_9BACT</name>
<dbReference type="PANTHER" id="PTHR35601:SF1">
    <property type="entry name" value="TOXIN RELE"/>
    <property type="match status" value="1"/>
</dbReference>
<evidence type="ECO:0000256" key="1">
    <source>
        <dbReference type="ARBA" id="ARBA00006226"/>
    </source>
</evidence>
<reference evidence="3 4" key="1">
    <citation type="submission" date="2022-08" db="EMBL/GenBank/DDBJ databases">
        <title>Bacterial and archaeal communities from various locations to study Microbial Dark Matter (Phase II).</title>
        <authorList>
            <person name="Stepanauskas R."/>
        </authorList>
    </citation>
    <scope>NUCLEOTIDE SEQUENCE [LARGE SCALE GENOMIC DNA]</scope>
    <source>
        <strain evidence="3 4">PD1</strain>
    </source>
</reference>
<dbReference type="RefSeq" id="WP_259095584.1">
    <property type="nucleotide sequence ID" value="NZ_CP130454.1"/>
</dbReference>
<sequence length="81" mass="9897">MPNATKSLERLSPQVMDRILLKLYWLAEHFDEVQPEPLHGEWKGYFKLRVGDWRVVYTIDRQRRLIVVHAVGHRRQIYRQR</sequence>
<evidence type="ECO:0000256" key="2">
    <source>
        <dbReference type="ARBA" id="ARBA00022649"/>
    </source>
</evidence>
<dbReference type="Gene3D" id="3.30.2310.20">
    <property type="entry name" value="RelE-like"/>
    <property type="match status" value="1"/>
</dbReference>
<accession>A0ABT2EMX0</accession>
<keyword evidence="4" id="KW-1185">Reference proteome</keyword>
<gene>
    <name evidence="3" type="ORF">M2350_001710</name>
</gene>
<organism evidence="3 4">
    <name type="scientific">Candidatus Fervidibacter sacchari</name>
    <dbReference type="NCBI Taxonomy" id="1448929"/>
    <lineage>
        <taxon>Bacteria</taxon>
        <taxon>Candidatus Fervidibacterota</taxon>
        <taxon>Candidatus Fervidibacter</taxon>
    </lineage>
</organism>
<comment type="similarity">
    <text evidence="1">Belongs to the RelE toxin family.</text>
</comment>